<accession>A0A7D5EG42</accession>
<organism evidence="2 3">
    <name type="scientific">Methanolobus zinderi</name>
    <dbReference type="NCBI Taxonomy" id="536044"/>
    <lineage>
        <taxon>Archaea</taxon>
        <taxon>Methanobacteriati</taxon>
        <taxon>Methanobacteriota</taxon>
        <taxon>Stenosarchaea group</taxon>
        <taxon>Methanomicrobia</taxon>
        <taxon>Methanosarcinales</taxon>
        <taxon>Methanosarcinaceae</taxon>
        <taxon>Methanolobus</taxon>
    </lineage>
</organism>
<dbReference type="EMBL" id="CP058215">
    <property type="protein sequence ID" value="QLC51076.1"/>
    <property type="molecule type" value="Genomic_DNA"/>
</dbReference>
<protein>
    <recommendedName>
        <fullName evidence="4">Winged helix-turn-helix transcriptional regulator</fullName>
    </recommendedName>
</protein>
<dbReference type="InterPro" id="IPR036388">
    <property type="entry name" value="WH-like_DNA-bd_sf"/>
</dbReference>
<keyword evidence="3" id="KW-1185">Reference proteome</keyword>
<dbReference type="Proteomes" id="UP000509594">
    <property type="component" value="Chromosome"/>
</dbReference>
<keyword evidence="1" id="KW-0812">Transmembrane</keyword>
<evidence type="ECO:0000313" key="2">
    <source>
        <dbReference type="EMBL" id="QLC51076.1"/>
    </source>
</evidence>
<dbReference type="AlphaFoldDB" id="A0A7D5EG42"/>
<dbReference type="Gene3D" id="1.10.10.10">
    <property type="entry name" value="Winged helix-like DNA-binding domain superfamily/Winged helix DNA-binding domain"/>
    <property type="match status" value="1"/>
</dbReference>
<dbReference type="InterPro" id="IPR036390">
    <property type="entry name" value="WH_DNA-bd_sf"/>
</dbReference>
<keyword evidence="1" id="KW-0472">Membrane</keyword>
<dbReference type="OrthoDB" id="28610at2157"/>
<dbReference type="RefSeq" id="WP_176966131.1">
    <property type="nucleotide sequence ID" value="NZ_CP058215.1"/>
</dbReference>
<keyword evidence="1" id="KW-1133">Transmembrane helix</keyword>
<evidence type="ECO:0000313" key="3">
    <source>
        <dbReference type="Proteomes" id="UP000509594"/>
    </source>
</evidence>
<reference evidence="2 3" key="1">
    <citation type="submission" date="2020-06" db="EMBL/GenBank/DDBJ databases">
        <title>Methanolobus halotolerans sp. nov., isolated from a saline lake Tus in Siberia.</title>
        <authorList>
            <person name="Shen Y."/>
            <person name="Chen S.-C."/>
            <person name="Lai M.-C."/>
            <person name="Huang H.-H."/>
            <person name="Chiu H.-H."/>
            <person name="Tang S.-L."/>
            <person name="Rogozin D.Y."/>
            <person name="Degermendzhy A.G."/>
        </authorList>
    </citation>
    <scope>NUCLEOTIDE SEQUENCE [LARGE SCALE GENOMIC DNA]</scope>
    <source>
        <strain evidence="2 3">DSM 21339</strain>
    </source>
</reference>
<evidence type="ECO:0008006" key="4">
    <source>
        <dbReference type="Google" id="ProtNLM"/>
    </source>
</evidence>
<sequence>MLLISTACFTGSAGYTIIPSSERPDDIPEELIDSSGADGTHTFWDLPLYFKLISIFCFLSFSSFGFFKFFPFLLGKIGFRRGEKNRKRILSYISNHPGCSEGDILKDLRMKRGTFRYHADKLKMANMLSSA</sequence>
<dbReference type="SUPFAM" id="SSF46785">
    <property type="entry name" value="Winged helix' DNA-binding domain"/>
    <property type="match status" value="1"/>
</dbReference>
<gene>
    <name evidence="2" type="ORF">HWN40_13020</name>
</gene>
<name>A0A7D5EG42_9EURY</name>
<proteinExistence type="predicted"/>
<feature type="transmembrane region" description="Helical" evidence="1">
    <location>
        <begin position="52"/>
        <end position="79"/>
    </location>
</feature>
<dbReference type="GeneID" id="55822613"/>
<evidence type="ECO:0000256" key="1">
    <source>
        <dbReference type="SAM" id="Phobius"/>
    </source>
</evidence>
<dbReference type="KEGG" id="mzi:HWN40_13020"/>